<dbReference type="PROSITE" id="PS51459">
    <property type="entry name" value="FIDO"/>
    <property type="match status" value="1"/>
</dbReference>
<dbReference type="SUPFAM" id="SSF140931">
    <property type="entry name" value="Fic-like"/>
    <property type="match status" value="1"/>
</dbReference>
<evidence type="ECO:0000313" key="5">
    <source>
        <dbReference type="Proteomes" id="UP000002420"/>
    </source>
</evidence>
<dbReference type="STRING" id="398767.Glov_0277"/>
<dbReference type="HOGENOM" id="CLU_548181_0_0_7"/>
<dbReference type="Pfam" id="PF02661">
    <property type="entry name" value="Fic"/>
    <property type="match status" value="1"/>
</dbReference>
<dbReference type="RefSeq" id="WP_012468363.1">
    <property type="nucleotide sequence ID" value="NC_010814.1"/>
</dbReference>
<keyword evidence="2" id="KW-0067">ATP-binding</keyword>
<dbReference type="PANTHER" id="PTHR13504">
    <property type="entry name" value="FIDO DOMAIN-CONTAINING PROTEIN DDB_G0283145"/>
    <property type="match status" value="1"/>
</dbReference>
<sequence>MATTPAQRRLADALDVLKKLQDGGKTAVKSSDLTRLQRESLVSNGFLRLIVKGWYMPSRPGEDTGDSTPWYAAMRDFIHGYCDERFGDNWHVSAEYSLLLHAGTTISPRQVVIHSPLGKNGLLQLPDDCSILDYKAKDFPSAAKIQAVDGVRALILPLALIRVPEAFFVTFAQDAQIALHQLRDASELNRELLEGGHSTISGRLAGALRASGRKELADDVLATMRAAGFVVNETNPFNVTPPSLQFTRAQSPYVLRMRLMWQAMRETVIACFPLEPGTPADIDKYMEVVEETYQTDAYHSLSIEGYRVTAELIQKVATGNWNPDDNASDAEAKNAMAAHGYWLAHNEVKATIRGILAGANPGAAFRLDHGSWYRKLFTPNVDAGFLKPADLAGYRADKVFIRNASHVPPSQEAVRDMMPELCDLLEAEPNAAVRAVLGHFLFVYIHPYFDGNGRLGRFLMNTMLASGGYPWTVIRIELRGDYMAALEAASSQKEIKPFAEFIASSMNR</sequence>
<dbReference type="GO" id="GO:0005524">
    <property type="term" value="F:ATP binding"/>
    <property type="evidence" value="ECO:0007669"/>
    <property type="project" value="UniProtKB-KW"/>
</dbReference>
<evidence type="ECO:0000259" key="3">
    <source>
        <dbReference type="PROSITE" id="PS51459"/>
    </source>
</evidence>
<dbReference type="InterPro" id="IPR036597">
    <property type="entry name" value="Fido-like_dom_sf"/>
</dbReference>
<keyword evidence="2" id="KW-0547">Nucleotide-binding</keyword>
<dbReference type="InterPro" id="IPR040198">
    <property type="entry name" value="Fido_containing"/>
</dbReference>
<dbReference type="Proteomes" id="UP000002420">
    <property type="component" value="Chromosome"/>
</dbReference>
<protein>
    <submittedName>
        <fullName evidence="4">Filamentation induced by cAMP protein Fic</fullName>
    </submittedName>
</protein>
<keyword evidence="5" id="KW-1185">Reference proteome</keyword>
<reference evidence="4 5" key="1">
    <citation type="submission" date="2008-05" db="EMBL/GenBank/DDBJ databases">
        <title>Complete sequence of chromosome of Geobacter lovleyi SZ.</title>
        <authorList>
            <consortium name="US DOE Joint Genome Institute"/>
            <person name="Lucas S."/>
            <person name="Copeland A."/>
            <person name="Lapidus A."/>
            <person name="Glavina del Rio T."/>
            <person name="Dalin E."/>
            <person name="Tice H."/>
            <person name="Bruce D."/>
            <person name="Goodwin L."/>
            <person name="Pitluck S."/>
            <person name="Chertkov O."/>
            <person name="Meincke L."/>
            <person name="Brettin T."/>
            <person name="Detter J.C."/>
            <person name="Han C."/>
            <person name="Tapia R."/>
            <person name="Kuske C.R."/>
            <person name="Schmutz J."/>
            <person name="Larimer F."/>
            <person name="Land M."/>
            <person name="Hauser L."/>
            <person name="Kyrpides N."/>
            <person name="Mikhailova N."/>
            <person name="Sung Y."/>
            <person name="Fletcher K.E."/>
            <person name="Ritalahti K.M."/>
            <person name="Loeffler F.E."/>
            <person name="Richardson P."/>
        </authorList>
    </citation>
    <scope>NUCLEOTIDE SEQUENCE [LARGE SCALE GENOMIC DNA]</scope>
    <source>
        <strain evidence="5">ATCC BAA-1151 / DSM 17278 / SZ</strain>
    </source>
</reference>
<evidence type="ECO:0000256" key="1">
    <source>
        <dbReference type="PIRSR" id="PIRSR640198-1"/>
    </source>
</evidence>
<proteinExistence type="predicted"/>
<accession>B3EB22</accession>
<organism evidence="4 5">
    <name type="scientific">Trichlorobacter lovleyi (strain ATCC BAA-1151 / DSM 17278 / SZ)</name>
    <name type="common">Geobacter lovleyi</name>
    <dbReference type="NCBI Taxonomy" id="398767"/>
    <lineage>
        <taxon>Bacteria</taxon>
        <taxon>Pseudomonadati</taxon>
        <taxon>Thermodesulfobacteriota</taxon>
        <taxon>Desulfuromonadia</taxon>
        <taxon>Geobacterales</taxon>
        <taxon>Geobacteraceae</taxon>
        <taxon>Trichlorobacter</taxon>
    </lineage>
</organism>
<dbReference type="OrthoDB" id="9813719at2"/>
<dbReference type="AlphaFoldDB" id="B3EB22"/>
<feature type="active site" evidence="1">
    <location>
        <position position="446"/>
    </location>
</feature>
<evidence type="ECO:0000313" key="4">
    <source>
        <dbReference type="EMBL" id="ACD94006.1"/>
    </source>
</evidence>
<dbReference type="KEGG" id="glo:Glov_0277"/>
<name>B3EB22_TRIL1</name>
<dbReference type="PANTHER" id="PTHR13504:SF38">
    <property type="entry name" value="FIDO DOMAIN-CONTAINING PROTEIN"/>
    <property type="match status" value="1"/>
</dbReference>
<evidence type="ECO:0000256" key="2">
    <source>
        <dbReference type="PIRSR" id="PIRSR640198-2"/>
    </source>
</evidence>
<gene>
    <name evidence="4" type="ordered locus">Glov_0277</name>
</gene>
<dbReference type="EMBL" id="CP001089">
    <property type="protein sequence ID" value="ACD94006.1"/>
    <property type="molecule type" value="Genomic_DNA"/>
</dbReference>
<dbReference type="eggNOG" id="COG3177">
    <property type="taxonomic scope" value="Bacteria"/>
</dbReference>
<feature type="domain" description="Fido" evidence="3">
    <location>
        <begin position="360"/>
        <end position="504"/>
    </location>
</feature>
<dbReference type="InterPro" id="IPR003812">
    <property type="entry name" value="Fido"/>
</dbReference>
<dbReference type="Gene3D" id="1.10.3290.10">
    <property type="entry name" value="Fido-like domain"/>
    <property type="match status" value="1"/>
</dbReference>
<feature type="binding site" evidence="2">
    <location>
        <begin position="450"/>
        <end position="457"/>
    </location>
    <ligand>
        <name>ATP</name>
        <dbReference type="ChEBI" id="CHEBI:30616"/>
    </ligand>
</feature>